<proteinExistence type="inferred from homology"/>
<dbReference type="PRINTS" id="PR00689">
    <property type="entry name" value="ACOABINDINGP"/>
</dbReference>
<keyword evidence="5" id="KW-1185">Reference proteome</keyword>
<dbReference type="RefSeq" id="XP_066702036.1">
    <property type="nucleotide sequence ID" value="XM_066842174.1"/>
</dbReference>
<protein>
    <submittedName>
        <fullName evidence="4">Acyl coA binding protein</fullName>
    </submittedName>
</protein>
<feature type="domain" description="ACB" evidence="3">
    <location>
        <begin position="4"/>
        <end position="92"/>
    </location>
</feature>
<dbReference type="PROSITE" id="PS51228">
    <property type="entry name" value="ACB_2"/>
    <property type="match status" value="1"/>
</dbReference>
<accession>A0ABR1QJ28</accession>
<comment type="similarity">
    <text evidence="1">Belongs to the ACBP family.</text>
</comment>
<gene>
    <name evidence="4" type="ORF">PG986_005952</name>
</gene>
<evidence type="ECO:0000256" key="2">
    <source>
        <dbReference type="ARBA" id="ARBA00023121"/>
    </source>
</evidence>
<keyword evidence="2" id="KW-0446">Lipid-binding</keyword>
<dbReference type="EMBL" id="JAQQWE010000004">
    <property type="protein sequence ID" value="KAK7956730.1"/>
    <property type="molecule type" value="Genomic_DNA"/>
</dbReference>
<evidence type="ECO:0000256" key="1">
    <source>
        <dbReference type="ARBA" id="ARBA00005567"/>
    </source>
</evidence>
<reference evidence="4 5" key="1">
    <citation type="submission" date="2023-01" db="EMBL/GenBank/DDBJ databases">
        <title>Analysis of 21 Apiospora genomes using comparative genomics revels a genus with tremendous synthesis potential of carbohydrate active enzymes and secondary metabolites.</title>
        <authorList>
            <person name="Sorensen T."/>
        </authorList>
    </citation>
    <scope>NUCLEOTIDE SEQUENCE [LARGE SCALE GENOMIC DNA]</scope>
    <source>
        <strain evidence="4 5">CBS 24483</strain>
    </source>
</reference>
<dbReference type="GeneID" id="92075236"/>
<dbReference type="SUPFAM" id="SSF47027">
    <property type="entry name" value="Acyl-CoA binding protein"/>
    <property type="match status" value="1"/>
</dbReference>
<dbReference type="Gene3D" id="1.20.80.10">
    <property type="match status" value="1"/>
</dbReference>
<organism evidence="4 5">
    <name type="scientific">Apiospora aurea</name>
    <dbReference type="NCBI Taxonomy" id="335848"/>
    <lineage>
        <taxon>Eukaryota</taxon>
        <taxon>Fungi</taxon>
        <taxon>Dikarya</taxon>
        <taxon>Ascomycota</taxon>
        <taxon>Pezizomycotina</taxon>
        <taxon>Sordariomycetes</taxon>
        <taxon>Xylariomycetidae</taxon>
        <taxon>Amphisphaeriales</taxon>
        <taxon>Apiosporaceae</taxon>
        <taxon>Apiospora</taxon>
    </lineage>
</organism>
<dbReference type="PANTHER" id="PTHR23310">
    <property type="entry name" value="ACYL-COA-BINDING PROTEIN, ACBP"/>
    <property type="match status" value="1"/>
</dbReference>
<dbReference type="InterPro" id="IPR014352">
    <property type="entry name" value="FERM/acyl-CoA-bd_prot_sf"/>
</dbReference>
<name>A0ABR1QJ28_9PEZI</name>
<dbReference type="PANTHER" id="PTHR23310:SF62">
    <property type="entry name" value="ACYL-COA BINDING PROTEIN 1, ISOFORM A"/>
    <property type="match status" value="1"/>
</dbReference>
<sequence length="104" mass="11325">MVEQTEAFKKAVVDSKKLTTKPSNDHLLEMYALYKIGTGEDIKAAPAPGMFDIKGKAKAKAWQGKVDEGVTPELAQEQYVALIDKCKAEYGYDENKAPEAVGSS</sequence>
<evidence type="ECO:0000313" key="5">
    <source>
        <dbReference type="Proteomes" id="UP001391051"/>
    </source>
</evidence>
<dbReference type="InterPro" id="IPR000582">
    <property type="entry name" value="Acyl-CoA-binding_protein"/>
</dbReference>
<evidence type="ECO:0000313" key="4">
    <source>
        <dbReference type="EMBL" id="KAK7956730.1"/>
    </source>
</evidence>
<comment type="caution">
    <text evidence="4">The sequence shown here is derived from an EMBL/GenBank/DDBJ whole genome shotgun (WGS) entry which is preliminary data.</text>
</comment>
<dbReference type="Proteomes" id="UP001391051">
    <property type="component" value="Unassembled WGS sequence"/>
</dbReference>
<dbReference type="InterPro" id="IPR035984">
    <property type="entry name" value="Acyl-CoA-binding_sf"/>
</dbReference>
<dbReference type="Pfam" id="PF00887">
    <property type="entry name" value="ACBP"/>
    <property type="match status" value="1"/>
</dbReference>
<evidence type="ECO:0000259" key="3">
    <source>
        <dbReference type="PROSITE" id="PS51228"/>
    </source>
</evidence>